<feature type="compositionally biased region" description="Basic and acidic residues" evidence="3">
    <location>
        <begin position="662"/>
        <end position="674"/>
    </location>
</feature>
<feature type="region of interest" description="Disordered" evidence="3">
    <location>
        <begin position="144"/>
        <end position="172"/>
    </location>
</feature>
<dbReference type="InterPro" id="IPR039781">
    <property type="entry name" value="Rad21/Rec8-like"/>
</dbReference>
<dbReference type="CDD" id="cd21789">
    <property type="entry name" value="Rad21_Rec8_M_SpRec8p-like"/>
    <property type="match status" value="1"/>
</dbReference>
<feature type="compositionally biased region" description="Basic and acidic residues" evidence="3">
    <location>
        <begin position="459"/>
        <end position="484"/>
    </location>
</feature>
<feature type="region of interest" description="Disordered" evidence="3">
    <location>
        <begin position="576"/>
        <end position="604"/>
    </location>
</feature>
<dbReference type="PANTHER" id="PTHR12585:SF70">
    <property type="entry name" value="RAD21_REC8 N TERMINAL DOMAIN PROTEIN (AFU_ORTHOLOGUE AFUA_6G02900)"/>
    <property type="match status" value="1"/>
</dbReference>
<evidence type="ECO:0000256" key="1">
    <source>
        <dbReference type="ARBA" id="ARBA00004123"/>
    </source>
</evidence>
<gene>
    <name evidence="5" type="primary">rec8</name>
    <name evidence="5" type="ORF">LAWI1_G005819</name>
</gene>
<feature type="region of interest" description="Disordered" evidence="3">
    <location>
        <begin position="239"/>
        <end position="265"/>
    </location>
</feature>
<dbReference type="EMBL" id="QGML01001611">
    <property type="protein sequence ID" value="TVY88672.1"/>
    <property type="molecule type" value="Genomic_DNA"/>
</dbReference>
<dbReference type="Proteomes" id="UP000315522">
    <property type="component" value="Unassembled WGS sequence"/>
</dbReference>
<dbReference type="GO" id="GO:0003682">
    <property type="term" value="F:chromatin binding"/>
    <property type="evidence" value="ECO:0007669"/>
    <property type="project" value="TreeGrafter"/>
</dbReference>
<comment type="subcellular location">
    <subcellularLocation>
        <location evidence="1">Nucleus</location>
    </subcellularLocation>
</comment>
<dbReference type="PANTHER" id="PTHR12585">
    <property type="entry name" value="SCC1 / RAD21 FAMILY MEMBER"/>
    <property type="match status" value="1"/>
</dbReference>
<evidence type="ECO:0000259" key="4">
    <source>
        <dbReference type="Pfam" id="PF04825"/>
    </source>
</evidence>
<evidence type="ECO:0000313" key="6">
    <source>
        <dbReference type="Proteomes" id="UP000315522"/>
    </source>
</evidence>
<dbReference type="InterPro" id="IPR006910">
    <property type="entry name" value="Rad21_Rec8_N"/>
</dbReference>
<dbReference type="Pfam" id="PF04825">
    <property type="entry name" value="Rad21_Rec8_N"/>
    <property type="match status" value="1"/>
</dbReference>
<name>A0A559M6V3_9HELO</name>
<feature type="region of interest" description="Disordered" evidence="3">
    <location>
        <begin position="445"/>
        <end position="490"/>
    </location>
</feature>
<dbReference type="GO" id="GO:0007064">
    <property type="term" value="P:mitotic sister chromatid cohesion"/>
    <property type="evidence" value="ECO:0007669"/>
    <property type="project" value="TreeGrafter"/>
</dbReference>
<sequence length="734" mass="78972">MFYSHEILTSRKYGVATVWLVATLGAKSSAKKVTRKAITGVDVQKACETIIEPEAPMALRLQSNLMYGVTRVYSQQCTYVLNDAVAAQTAMRAMLKSRGGQLDSSAGKAKPEQLILADDPAFLPDMALPALPPLEFDVSRMSLEPEDGGRSQSMMSVRGRSGSISSGSLPPLNLGSSSGNSIAYQLPFDDPFGGSVQKPYIGDDGGVFGEEMMYEDDIFDIDGDGNLLDIPESVRAARRASAHPQGRLGSDSAASGRVRREHEEGAGHILPILDGEGDFGMFDYGDDDMALPDAEAFPAGGVYMSGALQGNDKSLHGNLADRVHSPAPSSDLLSSISADAPLRKKRKAKGKKNLASDQLVELRNGDLIAFRDNYVVNMAAASRVKVNHKAGLQAKKNAFHYVYGNGILGVGDGLGFMKLASPLNMFAGENLLSLITGNPIVSPIKRSKRDREEQEQDQESSKRARLEEDEVGRGHGFENDDHAFDFGGDDFNHDASSSGVEIGRDAQSALPDLPSSALMPWNVSASLRGSNKGATSLASKRLMSASPLIGRGSALPDQFLDADDEIMYGRDDELSQSAGVGRAPSSSHALGFESQGGSRVGAEDGDDFELFGRTANVDTQTAGTSQWVRQALDRESNNFFEYVRNTIEEKTPDELGDDGDGDEPHAREGEGIAGRDARTVTFQELFDEERNSAMVAAQAFYHVLCLATKHRVWVVQDRRADDDVLGGEIRIGVF</sequence>
<evidence type="ECO:0000313" key="5">
    <source>
        <dbReference type="EMBL" id="TVY88672.1"/>
    </source>
</evidence>
<dbReference type="GO" id="GO:0030892">
    <property type="term" value="C:mitotic cohesin complex"/>
    <property type="evidence" value="ECO:0007669"/>
    <property type="project" value="TreeGrafter"/>
</dbReference>
<proteinExistence type="predicted"/>
<keyword evidence="2" id="KW-0539">Nucleus</keyword>
<comment type="caution">
    <text evidence="5">The sequence shown here is derived from an EMBL/GenBank/DDBJ whole genome shotgun (WGS) entry which is preliminary data.</text>
</comment>
<protein>
    <submittedName>
        <fullName evidence="5">Meiotic recombination protein</fullName>
    </submittedName>
</protein>
<keyword evidence="6" id="KW-1185">Reference proteome</keyword>
<accession>A0A559M6V3</accession>
<feature type="region of interest" description="Disordered" evidence="3">
    <location>
        <begin position="648"/>
        <end position="674"/>
    </location>
</feature>
<organism evidence="5 6">
    <name type="scientific">Lachnellula willkommii</name>
    <dbReference type="NCBI Taxonomy" id="215461"/>
    <lineage>
        <taxon>Eukaryota</taxon>
        <taxon>Fungi</taxon>
        <taxon>Dikarya</taxon>
        <taxon>Ascomycota</taxon>
        <taxon>Pezizomycotina</taxon>
        <taxon>Leotiomycetes</taxon>
        <taxon>Helotiales</taxon>
        <taxon>Lachnaceae</taxon>
        <taxon>Lachnellula</taxon>
    </lineage>
</organism>
<evidence type="ECO:0000256" key="3">
    <source>
        <dbReference type="SAM" id="MobiDB-lite"/>
    </source>
</evidence>
<reference evidence="5 6" key="1">
    <citation type="submission" date="2018-05" db="EMBL/GenBank/DDBJ databases">
        <title>Genome sequencing and assembly of the regulated plant pathogen Lachnellula willkommii and related sister species for the development of diagnostic species identification markers.</title>
        <authorList>
            <person name="Giroux E."/>
            <person name="Bilodeau G."/>
        </authorList>
    </citation>
    <scope>NUCLEOTIDE SEQUENCE [LARGE SCALE GENOMIC DNA]</scope>
    <source>
        <strain evidence="5 6">CBS 172.35</strain>
    </source>
</reference>
<feature type="compositionally biased region" description="Low complexity" evidence="3">
    <location>
        <begin position="150"/>
        <end position="172"/>
    </location>
</feature>
<evidence type="ECO:0000256" key="2">
    <source>
        <dbReference type="ARBA" id="ARBA00023242"/>
    </source>
</evidence>
<feature type="domain" description="Rad21/Rec8-like protein N-terminal" evidence="4">
    <location>
        <begin position="1"/>
        <end position="111"/>
    </location>
</feature>
<dbReference type="AlphaFoldDB" id="A0A559M6V3"/>
<dbReference type="GO" id="GO:0005634">
    <property type="term" value="C:nucleus"/>
    <property type="evidence" value="ECO:0007669"/>
    <property type="project" value="UniProtKB-SubCell"/>
</dbReference>